<proteinExistence type="predicted"/>
<dbReference type="Proteomes" id="UP000191154">
    <property type="component" value="Unassembled WGS sequence"/>
</dbReference>
<dbReference type="GO" id="GO:0008757">
    <property type="term" value="F:S-adenosylmethionine-dependent methyltransferase activity"/>
    <property type="evidence" value="ECO:0007669"/>
    <property type="project" value="InterPro"/>
</dbReference>
<dbReference type="EMBL" id="LZYZ01000002">
    <property type="protein sequence ID" value="OOM14206.1"/>
    <property type="molecule type" value="Genomic_DNA"/>
</dbReference>
<dbReference type="InterPro" id="IPR013216">
    <property type="entry name" value="Methyltransf_11"/>
</dbReference>
<evidence type="ECO:0000313" key="2">
    <source>
        <dbReference type="EMBL" id="OOM14206.1"/>
    </source>
</evidence>
<evidence type="ECO:0000259" key="1">
    <source>
        <dbReference type="Pfam" id="PF08241"/>
    </source>
</evidence>
<dbReference type="InterPro" id="IPR029063">
    <property type="entry name" value="SAM-dependent_MTases_sf"/>
</dbReference>
<dbReference type="STRING" id="169679.CSACC_16780"/>
<protein>
    <submittedName>
        <fullName evidence="2">Demethylmenaquinone methyltransferase</fullName>
        <ecNumber evidence="2">2.1.1.163</ecNumber>
    </submittedName>
</protein>
<comment type="caution">
    <text evidence="2">The sequence shown here is derived from an EMBL/GenBank/DDBJ whole genome shotgun (WGS) entry which is preliminary data.</text>
</comment>
<dbReference type="EC" id="2.1.1.163" evidence="2"/>
<accession>A0A1S8NCL1</accession>
<dbReference type="AlphaFoldDB" id="A0A1S8NCL1"/>
<dbReference type="SUPFAM" id="SSF53335">
    <property type="entry name" value="S-adenosyl-L-methionine-dependent methyltransferases"/>
    <property type="match status" value="1"/>
</dbReference>
<feature type="domain" description="Methyltransferase type 11" evidence="1">
    <location>
        <begin position="45"/>
        <end position="138"/>
    </location>
</feature>
<reference evidence="2 3" key="1">
    <citation type="submission" date="2016-05" db="EMBL/GenBank/DDBJ databases">
        <title>Microbial solvent formation.</title>
        <authorList>
            <person name="Poehlein A."/>
            <person name="Montoya Solano J.D."/>
            <person name="Flitsch S."/>
            <person name="Krabben P."/>
            <person name="Duerre P."/>
            <person name="Daniel R."/>
        </authorList>
    </citation>
    <scope>NUCLEOTIDE SEQUENCE [LARGE SCALE GENOMIC DNA]</scope>
    <source>
        <strain evidence="2 3">L1-8</strain>
    </source>
</reference>
<keyword evidence="2" id="KW-0808">Transferase</keyword>
<dbReference type="Pfam" id="PF08241">
    <property type="entry name" value="Methyltransf_11"/>
    <property type="match status" value="1"/>
</dbReference>
<dbReference type="CDD" id="cd02440">
    <property type="entry name" value="AdoMet_MTases"/>
    <property type="match status" value="1"/>
</dbReference>
<sequence length="209" mass="23677">MKQSKEYFDEVASNWDNMRNNFFSDDVRKAAYKTAHVEEGKIAADIGAGTGFITEGLIKRNIKVIAVDQSFEMLNLLKDKFSYYENLKCVQGVGENIPIEDNSVDYVFANMFLHHVENPSIVIKEMYRILKLGGKLIITDLDEHNFEFLKTEQYDVWMGFNRKDISKWFESSGLKNITVDCAGSNCCADSKCGSGKASISIFVAYGEKI</sequence>
<name>A0A1S8NCL1_CLOSA</name>
<organism evidence="2 3">
    <name type="scientific">Clostridium saccharobutylicum</name>
    <dbReference type="NCBI Taxonomy" id="169679"/>
    <lineage>
        <taxon>Bacteria</taxon>
        <taxon>Bacillati</taxon>
        <taxon>Bacillota</taxon>
        <taxon>Clostridia</taxon>
        <taxon>Eubacteriales</taxon>
        <taxon>Clostridiaceae</taxon>
        <taxon>Clostridium</taxon>
    </lineage>
</organism>
<dbReference type="GO" id="GO:0032259">
    <property type="term" value="P:methylation"/>
    <property type="evidence" value="ECO:0007669"/>
    <property type="project" value="UniProtKB-KW"/>
</dbReference>
<dbReference type="PANTHER" id="PTHR43591">
    <property type="entry name" value="METHYLTRANSFERASE"/>
    <property type="match status" value="1"/>
</dbReference>
<keyword evidence="2" id="KW-0489">Methyltransferase</keyword>
<evidence type="ECO:0000313" key="3">
    <source>
        <dbReference type="Proteomes" id="UP000191154"/>
    </source>
</evidence>
<dbReference type="GO" id="GO:0043770">
    <property type="term" value="F:demethylmenaquinone methyltransferase activity"/>
    <property type="evidence" value="ECO:0007669"/>
    <property type="project" value="UniProtKB-EC"/>
</dbReference>
<dbReference type="RefSeq" id="WP_077864492.1">
    <property type="nucleotide sequence ID" value="NZ_LZYZ01000002.1"/>
</dbReference>
<gene>
    <name evidence="2" type="primary">ubiE_1</name>
    <name evidence="2" type="ORF">CLOSAC_10790</name>
</gene>
<dbReference type="Gene3D" id="3.40.50.150">
    <property type="entry name" value="Vaccinia Virus protein VP39"/>
    <property type="match status" value="1"/>
</dbReference>